<feature type="chain" id="PRO_5046979295" evidence="1">
    <location>
        <begin position="20"/>
        <end position="105"/>
    </location>
</feature>
<organism evidence="2 3">
    <name type="scientific">Massilia terrae</name>
    <dbReference type="NCBI Taxonomy" id="1811224"/>
    <lineage>
        <taxon>Bacteria</taxon>
        <taxon>Pseudomonadati</taxon>
        <taxon>Pseudomonadota</taxon>
        <taxon>Betaproteobacteria</taxon>
        <taxon>Burkholderiales</taxon>
        <taxon>Oxalobacteraceae</taxon>
        <taxon>Telluria group</taxon>
        <taxon>Massilia</taxon>
    </lineage>
</organism>
<dbReference type="Proteomes" id="UP001204621">
    <property type="component" value="Unassembled WGS sequence"/>
</dbReference>
<comment type="caution">
    <text evidence="2">The sequence shown here is derived from an EMBL/GenBank/DDBJ whole genome shotgun (WGS) entry which is preliminary data.</text>
</comment>
<name>A0ABT2CXL4_9BURK</name>
<keyword evidence="3" id="KW-1185">Reference proteome</keyword>
<accession>A0ABT2CXL4</accession>
<protein>
    <submittedName>
        <fullName evidence="2">Uncharacterized protein</fullName>
    </submittedName>
</protein>
<gene>
    <name evidence="2" type="ORF">NX778_11665</name>
</gene>
<sequence length="105" mass="11236">MRASLFPLLAACACVPALAQDQQQAAASYKQMCVQAAAMPKPYGEYDLKGNARLDEYCGCFGAAFAAQAINADPKAKPPTPDQAAQRELAMRNRCRQKMGLPAAK</sequence>
<proteinExistence type="predicted"/>
<evidence type="ECO:0000256" key="1">
    <source>
        <dbReference type="SAM" id="SignalP"/>
    </source>
</evidence>
<feature type="signal peptide" evidence="1">
    <location>
        <begin position="1"/>
        <end position="19"/>
    </location>
</feature>
<evidence type="ECO:0000313" key="3">
    <source>
        <dbReference type="Proteomes" id="UP001204621"/>
    </source>
</evidence>
<keyword evidence="1" id="KW-0732">Signal</keyword>
<evidence type="ECO:0000313" key="2">
    <source>
        <dbReference type="EMBL" id="MCS0658724.1"/>
    </source>
</evidence>
<dbReference type="RefSeq" id="WP_258811912.1">
    <property type="nucleotide sequence ID" value="NZ_JANUGU010000003.1"/>
</dbReference>
<reference evidence="2 3" key="1">
    <citation type="submission" date="2022-08" db="EMBL/GenBank/DDBJ databases">
        <title>Reclassification of Massilia species as members of the genera Telluria, Duganella, Pseudoduganella, Mokoshia gen. nov. and Zemynaea gen. nov. using orthogonal and non-orthogonal genome-based approaches.</title>
        <authorList>
            <person name="Bowman J.P."/>
        </authorList>
    </citation>
    <scope>NUCLEOTIDE SEQUENCE [LARGE SCALE GENOMIC DNA]</scope>
    <source>
        <strain evidence="2 3">JCM 31606</strain>
    </source>
</reference>
<dbReference type="EMBL" id="JANUGU010000003">
    <property type="protein sequence ID" value="MCS0658724.1"/>
    <property type="molecule type" value="Genomic_DNA"/>
</dbReference>